<proteinExistence type="inferred from homology"/>
<evidence type="ECO:0000256" key="3">
    <source>
        <dbReference type="HAMAP-Rule" id="MF_00023"/>
    </source>
</evidence>
<comment type="function">
    <text evidence="3">Required for rescue of stalled ribosomes mediated by trans-translation. Binds to transfer-messenger RNA (tmRNA), required for stable association of tmRNA with ribosomes. tmRNA and SmpB together mimic tRNA shape, replacing the anticodon stem-loop with SmpB. tmRNA is encoded by the ssrA gene; the 2 termini fold to resemble tRNA(Ala) and it encodes a 'tag peptide', a short internal open reading frame. During trans-translation Ala-aminoacylated tmRNA acts like a tRNA, entering the A-site of stalled ribosomes, displacing the stalled mRNA. The ribosome then switches to translate the ORF on the tmRNA; the nascent peptide is terminated with the 'tag peptide' encoded by the tmRNA and targeted for degradation. The ribosome is freed to recommence translation, which seems to be the essential function of trans-translation.</text>
</comment>
<dbReference type="Pfam" id="PF01668">
    <property type="entry name" value="SmpB"/>
    <property type="match status" value="1"/>
</dbReference>
<keyword evidence="1 3" id="KW-0963">Cytoplasm</keyword>
<dbReference type="SUPFAM" id="SSF74982">
    <property type="entry name" value="Small protein B (SmpB)"/>
    <property type="match status" value="1"/>
</dbReference>
<dbReference type="InterPro" id="IPR023620">
    <property type="entry name" value="SmpB"/>
</dbReference>
<evidence type="ECO:0000256" key="2">
    <source>
        <dbReference type="ARBA" id="ARBA00022884"/>
    </source>
</evidence>
<comment type="similarity">
    <text evidence="3">Belongs to the SmpB family.</text>
</comment>
<dbReference type="PANTHER" id="PTHR30308">
    <property type="entry name" value="TMRNA-BINDING COMPONENT OF TRANS-TRANSLATION TAGGING COMPLEX"/>
    <property type="match status" value="1"/>
</dbReference>
<evidence type="ECO:0000313" key="4">
    <source>
        <dbReference type="EMBL" id="OGF38250.1"/>
    </source>
</evidence>
<dbReference type="PROSITE" id="PS01317">
    <property type="entry name" value="SSRP"/>
    <property type="match status" value="1"/>
</dbReference>
<protein>
    <recommendedName>
        <fullName evidence="3">SsrA-binding protein</fullName>
    </recommendedName>
    <alternativeName>
        <fullName evidence="3">Small protein B</fullName>
    </alternativeName>
</protein>
<comment type="caution">
    <text evidence="4">The sequence shown here is derived from an EMBL/GenBank/DDBJ whole genome shotgun (WGS) entry which is preliminary data.</text>
</comment>
<evidence type="ECO:0000313" key="5">
    <source>
        <dbReference type="Proteomes" id="UP000178656"/>
    </source>
</evidence>
<dbReference type="NCBIfam" id="TIGR00086">
    <property type="entry name" value="smpB"/>
    <property type="match status" value="1"/>
</dbReference>
<dbReference type="GO" id="GO:0070929">
    <property type="term" value="P:trans-translation"/>
    <property type="evidence" value="ECO:0007669"/>
    <property type="project" value="UniProtKB-UniRule"/>
</dbReference>
<dbReference type="InterPro" id="IPR020081">
    <property type="entry name" value="SsrA-bd_prot_CS"/>
</dbReference>
<dbReference type="CDD" id="cd09294">
    <property type="entry name" value="SmpB"/>
    <property type="match status" value="1"/>
</dbReference>
<dbReference type="AlphaFoldDB" id="A0A1F5TH47"/>
<dbReference type="HAMAP" id="MF_00023">
    <property type="entry name" value="SmpB"/>
    <property type="match status" value="1"/>
</dbReference>
<reference evidence="4 5" key="1">
    <citation type="journal article" date="2016" name="Nat. Commun.">
        <title>Thousands of microbial genomes shed light on interconnected biogeochemical processes in an aquifer system.</title>
        <authorList>
            <person name="Anantharaman K."/>
            <person name="Brown C.T."/>
            <person name="Hug L.A."/>
            <person name="Sharon I."/>
            <person name="Castelle C.J."/>
            <person name="Probst A.J."/>
            <person name="Thomas B.C."/>
            <person name="Singh A."/>
            <person name="Wilkins M.J."/>
            <person name="Karaoz U."/>
            <person name="Brodie E.L."/>
            <person name="Williams K.H."/>
            <person name="Hubbard S.S."/>
            <person name="Banfield J.F."/>
        </authorList>
    </citation>
    <scope>NUCLEOTIDE SEQUENCE [LARGE SCALE GENOMIC DNA]</scope>
</reference>
<dbReference type="GO" id="GO:0003723">
    <property type="term" value="F:RNA binding"/>
    <property type="evidence" value="ECO:0007669"/>
    <property type="project" value="UniProtKB-UniRule"/>
</dbReference>
<dbReference type="GO" id="GO:0005829">
    <property type="term" value="C:cytosol"/>
    <property type="evidence" value="ECO:0007669"/>
    <property type="project" value="TreeGrafter"/>
</dbReference>
<comment type="subcellular location">
    <subcellularLocation>
        <location evidence="3">Cytoplasm</location>
    </subcellularLocation>
    <text evidence="3">The tmRNA-SmpB complex associates with stalled 70S ribosomes.</text>
</comment>
<dbReference type="PANTHER" id="PTHR30308:SF2">
    <property type="entry name" value="SSRA-BINDING PROTEIN"/>
    <property type="match status" value="1"/>
</dbReference>
<evidence type="ECO:0000256" key="1">
    <source>
        <dbReference type="ARBA" id="ARBA00022490"/>
    </source>
</evidence>
<sequence length="150" mass="17303">MQAIINKQAHFSYEIMDAFEAGIILRGHEVKAVKNGQLSLKSAYVSIAHEPEPALYLIKAHISQYKFAGNLMNYDPERPRKLLIKKNELKTLIGKLQQKGLTIIPLRVYTKRNIVKVEIGLARGKKLFEKKEAKKLKDIDRDIRRTLKHQ</sequence>
<gene>
    <name evidence="3" type="primary">smpB</name>
    <name evidence="4" type="ORF">A2482_01695</name>
</gene>
<name>A0A1F5TH47_9BACT</name>
<keyword evidence="2 3" id="KW-0694">RNA-binding</keyword>
<dbReference type="NCBIfam" id="NF003843">
    <property type="entry name" value="PRK05422.1"/>
    <property type="match status" value="1"/>
</dbReference>
<accession>A0A1F5TH47</accession>
<dbReference type="Gene3D" id="2.40.280.10">
    <property type="match status" value="1"/>
</dbReference>
<dbReference type="EMBL" id="MFGM01000001">
    <property type="protein sequence ID" value="OGF38250.1"/>
    <property type="molecule type" value="Genomic_DNA"/>
</dbReference>
<organism evidence="4 5">
    <name type="scientific">Candidatus Falkowbacteria bacterium RIFOXYC2_FULL_48_21</name>
    <dbReference type="NCBI Taxonomy" id="1798005"/>
    <lineage>
        <taxon>Bacteria</taxon>
        <taxon>Candidatus Falkowiibacteriota</taxon>
    </lineage>
</organism>
<dbReference type="InterPro" id="IPR000037">
    <property type="entry name" value="SsrA-bd_prot"/>
</dbReference>
<dbReference type="Proteomes" id="UP000178656">
    <property type="component" value="Unassembled WGS sequence"/>
</dbReference>
<dbReference type="GO" id="GO:0070930">
    <property type="term" value="P:trans-translation-dependent protein tagging"/>
    <property type="evidence" value="ECO:0007669"/>
    <property type="project" value="TreeGrafter"/>
</dbReference>